<dbReference type="GO" id="GO:0016539">
    <property type="term" value="P:intein-mediated protein splicing"/>
    <property type="evidence" value="ECO:0007669"/>
    <property type="project" value="InterPro"/>
</dbReference>
<dbReference type="InterPro" id="IPR006141">
    <property type="entry name" value="Intein_N"/>
</dbReference>
<dbReference type="Pfam" id="PF04860">
    <property type="entry name" value="Phage_portal"/>
    <property type="match status" value="1"/>
</dbReference>
<dbReference type="InterPro" id="IPR006427">
    <property type="entry name" value="Portal_HK97"/>
</dbReference>
<comment type="caution">
    <text evidence="2">The sequence shown here is derived from an EMBL/GenBank/DDBJ whole genome shotgun (WGS) entry which is preliminary data.</text>
</comment>
<protein>
    <recommendedName>
        <fullName evidence="1">Phage head morphogenesis domain-containing protein</fullName>
    </recommendedName>
</protein>
<evidence type="ECO:0000313" key="2">
    <source>
        <dbReference type="EMBL" id="KKN58289.1"/>
    </source>
</evidence>
<name>A0A0F9RU81_9ZZZZ</name>
<dbReference type="Pfam" id="PF04233">
    <property type="entry name" value="Phage_Mu_F"/>
    <property type="match status" value="1"/>
</dbReference>
<gene>
    <name evidence="2" type="ORF">LCGC14_0553690</name>
</gene>
<dbReference type="AlphaFoldDB" id="A0A0F9RU81"/>
<sequence length="989" mass="111862">MGLITRLEDRLIDKFIAKMAKVGGWNITNYQSGKAYYPDVSYKELVKRYSSWVYTCASKNAISCAQIPLRLYAAKPARKTKALFPTRRVEPKRLAYLAKSPSTFNYVRKAEEIEEVVEHPFLNLLKSVNDFTNQFDLLELMFLFQELCGNAYWHISRDNKLGVPNEIWPLYSQYVRIIPDKRRFIAKYEFVITEAEKHIIDPANIVHFKYINPQDAFYGIGPLQAAVVAADLSNNMNTFESTLFANRARPDMALILPPEAAAPPADEIKRIEKKWFQKFRGVKNTGKLAVLTGGAELKPISLTPKEMSFLQGRKATREEIAAIFGVPLSMLTTESVNRANAETGEYSYMKNTILPRTRRAEQKMNEKLLPMYDTRLFCAFDNPVPEDKEYRLKEIKDRLTTGMTSINEERQQDGLDEVEWGDEPIMPMNMRPLSTELPTPQLMAPKPEKGIKAPRGLPSLNHPTNFIDEPFVKAIRDYYNRVADVVLEGFDRDLAKAVKSSADDYMTAWFDMQKWNGELWTTSEPFIRFTMMAGGEQHLRQLTSVTQFDPMNPGVVRALSEHRYGSINSVNSTIVKNLREKLSAGMAEGEGIPDLRKRVSEVFEGLSRFGAERVARTETIWAWNEGARQGYKQSGIVEKLQWISSGDQRTCDWCLDMDGAIIGIDTSFFDKGDTYEVNGRELDFTYEKVDHPPIHCMCLSGDSLVLPVGRITAASKRWYNGKVHIIKTATNREFISTPNHPILGDNGFVPADALDIGDYVVSDSVSKGRRFSDWADVNKPALAKDIAETFFANPGVVTEEVPMTAPDFHGDGLGSKVAIVGTDSFLVNSINAANFKHLLESQFETRESGRSLFDSLSAIALRFPRLFTSLRSLMSRFDLSLTQVIRHLRPFEDFGFALSAGNYAGIEQSFPDTITAEPEVLSDSVFRPSSSVQFGNRSNSFFRDRIIHTKTLSYEDYVYNFQTTESYYISNGIASHNCRCTIVPILEGV</sequence>
<dbReference type="PROSITE" id="PS50818">
    <property type="entry name" value="INTEIN_C_TER"/>
    <property type="match status" value="1"/>
</dbReference>
<dbReference type="InterPro" id="IPR006528">
    <property type="entry name" value="Phage_head_morphogenesis_dom"/>
</dbReference>
<reference evidence="2" key="1">
    <citation type="journal article" date="2015" name="Nature">
        <title>Complex archaea that bridge the gap between prokaryotes and eukaryotes.</title>
        <authorList>
            <person name="Spang A."/>
            <person name="Saw J.H."/>
            <person name="Jorgensen S.L."/>
            <person name="Zaremba-Niedzwiedzka K."/>
            <person name="Martijn J."/>
            <person name="Lind A.E."/>
            <person name="van Eijk R."/>
            <person name="Schleper C."/>
            <person name="Guy L."/>
            <person name="Ettema T.J."/>
        </authorList>
    </citation>
    <scope>NUCLEOTIDE SEQUENCE</scope>
</reference>
<dbReference type="CDD" id="cd00081">
    <property type="entry name" value="Hint"/>
    <property type="match status" value="1"/>
</dbReference>
<dbReference type="InterPro" id="IPR006944">
    <property type="entry name" value="Phage/GTA_portal"/>
</dbReference>
<dbReference type="EMBL" id="LAZR01000768">
    <property type="protein sequence ID" value="KKN58289.1"/>
    <property type="molecule type" value="Genomic_DNA"/>
</dbReference>
<organism evidence="2">
    <name type="scientific">marine sediment metagenome</name>
    <dbReference type="NCBI Taxonomy" id="412755"/>
    <lineage>
        <taxon>unclassified sequences</taxon>
        <taxon>metagenomes</taxon>
        <taxon>ecological metagenomes</taxon>
    </lineage>
</organism>
<feature type="domain" description="Phage head morphogenesis" evidence="1">
    <location>
        <begin position="577"/>
        <end position="698"/>
    </location>
</feature>
<evidence type="ECO:0000259" key="1">
    <source>
        <dbReference type="Pfam" id="PF04233"/>
    </source>
</evidence>
<dbReference type="InterPro" id="IPR036844">
    <property type="entry name" value="Hint_dom_sf"/>
</dbReference>
<dbReference type="Gene3D" id="2.170.16.10">
    <property type="entry name" value="Hedgehog/Intein (Hint) domain"/>
    <property type="match status" value="1"/>
</dbReference>
<proteinExistence type="predicted"/>
<accession>A0A0F9RU81</accession>
<dbReference type="PROSITE" id="PS50817">
    <property type="entry name" value="INTEIN_N_TER"/>
    <property type="match status" value="1"/>
</dbReference>
<dbReference type="NCBIfam" id="TIGR01537">
    <property type="entry name" value="portal_HK97"/>
    <property type="match status" value="1"/>
</dbReference>
<dbReference type="InterPro" id="IPR030934">
    <property type="entry name" value="Intein_C"/>
</dbReference>
<dbReference type="SUPFAM" id="SSF51294">
    <property type="entry name" value="Hedgehog/intein (Hint) domain"/>
    <property type="match status" value="1"/>
</dbReference>